<dbReference type="FunFam" id="3.30.1130.10:FF:000002">
    <property type="entry name" value="7,8-dihydroneopterin aldolase"/>
    <property type="match status" value="1"/>
</dbReference>
<reference evidence="11" key="1">
    <citation type="submission" date="2016-10" db="EMBL/GenBank/DDBJ databases">
        <authorList>
            <person name="Varghese N."/>
            <person name="Submissions S."/>
        </authorList>
    </citation>
    <scope>NUCLEOTIDE SEQUENCE [LARGE SCALE GENOMIC DNA]</scope>
    <source>
        <strain evidence="11">DSM 23317</strain>
    </source>
</reference>
<evidence type="ECO:0000256" key="7">
    <source>
        <dbReference type="ARBA" id="ARBA00023239"/>
    </source>
</evidence>
<evidence type="ECO:0000259" key="9">
    <source>
        <dbReference type="SMART" id="SM00905"/>
    </source>
</evidence>
<comment type="catalytic activity">
    <reaction evidence="2 8">
        <text>7,8-dihydroneopterin = 6-hydroxymethyl-7,8-dihydropterin + glycolaldehyde</text>
        <dbReference type="Rhea" id="RHEA:10540"/>
        <dbReference type="ChEBI" id="CHEBI:17001"/>
        <dbReference type="ChEBI" id="CHEBI:17071"/>
        <dbReference type="ChEBI" id="CHEBI:44841"/>
        <dbReference type="EC" id="4.1.2.25"/>
    </reaction>
</comment>
<dbReference type="SMART" id="SM00905">
    <property type="entry name" value="FolB"/>
    <property type="match status" value="1"/>
</dbReference>
<dbReference type="SUPFAM" id="SSF55620">
    <property type="entry name" value="Tetrahydrobiopterin biosynthesis enzymes-like"/>
    <property type="match status" value="1"/>
</dbReference>
<name>A0A1G8MFB7_9GAMM</name>
<dbReference type="Proteomes" id="UP000199527">
    <property type="component" value="Unassembled WGS sequence"/>
</dbReference>
<dbReference type="PANTHER" id="PTHR42844">
    <property type="entry name" value="DIHYDRONEOPTERIN ALDOLASE 1-RELATED"/>
    <property type="match status" value="1"/>
</dbReference>
<dbReference type="GO" id="GO:0016853">
    <property type="term" value="F:isomerase activity"/>
    <property type="evidence" value="ECO:0007669"/>
    <property type="project" value="UniProtKB-KW"/>
</dbReference>
<dbReference type="Gene3D" id="3.30.1130.10">
    <property type="match status" value="1"/>
</dbReference>
<dbReference type="EMBL" id="FNEM01000002">
    <property type="protein sequence ID" value="SDI66562.1"/>
    <property type="molecule type" value="Genomic_DNA"/>
</dbReference>
<comment type="function">
    <text evidence="8">Catalyzes the conversion of 7,8-dihydroneopterin to 6-hydroxymethyl-7,8-dihydropterin.</text>
</comment>
<dbReference type="NCBIfam" id="TIGR00525">
    <property type="entry name" value="folB"/>
    <property type="match status" value="1"/>
</dbReference>
<dbReference type="PANTHER" id="PTHR42844:SF1">
    <property type="entry name" value="DIHYDRONEOPTERIN ALDOLASE 1-RELATED"/>
    <property type="match status" value="1"/>
</dbReference>
<proteinExistence type="inferred from homology"/>
<dbReference type="InterPro" id="IPR043133">
    <property type="entry name" value="GTP-CH-I_C/QueF"/>
</dbReference>
<dbReference type="AlphaFoldDB" id="A0A1G8MFB7"/>
<dbReference type="InterPro" id="IPR006156">
    <property type="entry name" value="Dihydroneopterin_aldolase"/>
</dbReference>
<protein>
    <recommendedName>
        <fullName evidence="8">7,8-dihydroneopterin aldolase</fullName>
        <ecNumber evidence="8">4.1.2.25</ecNumber>
    </recommendedName>
</protein>
<dbReference type="NCBIfam" id="TIGR00526">
    <property type="entry name" value="folB_dom"/>
    <property type="match status" value="1"/>
</dbReference>
<dbReference type="UniPathway" id="UPA00077">
    <property type="reaction ID" value="UER00154"/>
</dbReference>
<gene>
    <name evidence="10" type="ORF">SAMN04488540_102363</name>
</gene>
<dbReference type="GO" id="GO:0046654">
    <property type="term" value="P:tetrahydrofolate biosynthetic process"/>
    <property type="evidence" value="ECO:0007669"/>
    <property type="project" value="UniProtKB-UniRule"/>
</dbReference>
<dbReference type="GO" id="GO:0046656">
    <property type="term" value="P:folic acid biosynthetic process"/>
    <property type="evidence" value="ECO:0007669"/>
    <property type="project" value="UniProtKB-UniRule"/>
</dbReference>
<keyword evidence="5 8" id="KW-0289">Folate biosynthesis</keyword>
<sequence>MGVPALQADTVFIQQLKCESVIGVFDWEKQIRQALYLDLEMSWDIQPAASSDDYRQALCYDTVSKAVVELVEGAPHELIETVAEKVAELIRSRFSVNWVQVTVHKPGAVANTTTLGVRIARGHRAG</sequence>
<dbReference type="OrthoDB" id="9810587at2"/>
<evidence type="ECO:0000256" key="5">
    <source>
        <dbReference type="ARBA" id="ARBA00022909"/>
    </source>
</evidence>
<evidence type="ECO:0000256" key="4">
    <source>
        <dbReference type="ARBA" id="ARBA00005708"/>
    </source>
</evidence>
<organism evidence="10 11">
    <name type="scientific">Ferrimonas sediminum</name>
    <dbReference type="NCBI Taxonomy" id="718193"/>
    <lineage>
        <taxon>Bacteria</taxon>
        <taxon>Pseudomonadati</taxon>
        <taxon>Pseudomonadota</taxon>
        <taxon>Gammaproteobacteria</taxon>
        <taxon>Alteromonadales</taxon>
        <taxon>Ferrimonadaceae</taxon>
        <taxon>Ferrimonas</taxon>
    </lineage>
</organism>
<dbReference type="CDD" id="cd00534">
    <property type="entry name" value="DHNA_DHNTPE"/>
    <property type="match status" value="1"/>
</dbReference>
<evidence type="ECO:0000256" key="3">
    <source>
        <dbReference type="ARBA" id="ARBA00005013"/>
    </source>
</evidence>
<comment type="similarity">
    <text evidence="4 8">Belongs to the DHNA family.</text>
</comment>
<evidence type="ECO:0000256" key="1">
    <source>
        <dbReference type="ARBA" id="ARBA00000693"/>
    </source>
</evidence>
<dbReference type="EC" id="4.1.2.25" evidence="8"/>
<evidence type="ECO:0000256" key="2">
    <source>
        <dbReference type="ARBA" id="ARBA00001353"/>
    </source>
</evidence>
<keyword evidence="6" id="KW-0413">Isomerase</keyword>
<accession>A0A1G8MFB7</accession>
<keyword evidence="7 8" id="KW-0456">Lyase</keyword>
<evidence type="ECO:0000256" key="6">
    <source>
        <dbReference type="ARBA" id="ARBA00023235"/>
    </source>
</evidence>
<evidence type="ECO:0000313" key="10">
    <source>
        <dbReference type="EMBL" id="SDI66562.1"/>
    </source>
</evidence>
<evidence type="ECO:0000313" key="11">
    <source>
        <dbReference type="Proteomes" id="UP000199527"/>
    </source>
</evidence>
<comment type="pathway">
    <text evidence="3 8">Cofactor biosynthesis; tetrahydrofolate biosynthesis; 2-amino-4-hydroxy-6-hydroxymethyl-7,8-dihydropteridine diphosphate from 7,8-dihydroneopterin triphosphate: step 3/4.</text>
</comment>
<dbReference type="Pfam" id="PF02152">
    <property type="entry name" value="FolB"/>
    <property type="match status" value="1"/>
</dbReference>
<evidence type="ECO:0000256" key="8">
    <source>
        <dbReference type="RuleBase" id="RU362079"/>
    </source>
</evidence>
<dbReference type="GO" id="GO:0005737">
    <property type="term" value="C:cytoplasm"/>
    <property type="evidence" value="ECO:0007669"/>
    <property type="project" value="TreeGrafter"/>
</dbReference>
<dbReference type="GO" id="GO:0004150">
    <property type="term" value="F:dihydroneopterin aldolase activity"/>
    <property type="evidence" value="ECO:0007669"/>
    <property type="project" value="UniProtKB-UniRule"/>
</dbReference>
<comment type="catalytic activity">
    <reaction evidence="1">
        <text>7,8-dihydroneopterin = 7,8-dihydromonapterin</text>
        <dbReference type="Rhea" id="RHEA:45328"/>
        <dbReference type="ChEBI" id="CHEBI:17001"/>
        <dbReference type="ChEBI" id="CHEBI:71175"/>
        <dbReference type="EC" id="5.1.99.8"/>
    </reaction>
</comment>
<dbReference type="InterPro" id="IPR006157">
    <property type="entry name" value="FolB_dom"/>
</dbReference>
<feature type="domain" description="Dihydroneopterin aldolase/epimerase" evidence="9">
    <location>
        <begin position="11"/>
        <end position="121"/>
    </location>
</feature>
<keyword evidence="11" id="KW-1185">Reference proteome</keyword>